<dbReference type="Proteomes" id="UP001064933">
    <property type="component" value="Chromosome"/>
</dbReference>
<accession>A0ABY6B369</accession>
<feature type="signal peptide" evidence="2">
    <location>
        <begin position="1"/>
        <end position="37"/>
    </location>
</feature>
<dbReference type="EMBL" id="CP104562">
    <property type="protein sequence ID" value="UXH77973.1"/>
    <property type="molecule type" value="Genomic_DNA"/>
</dbReference>
<evidence type="ECO:0000256" key="1">
    <source>
        <dbReference type="SAM" id="MobiDB-lite"/>
    </source>
</evidence>
<evidence type="ECO:0000313" key="4">
    <source>
        <dbReference type="Proteomes" id="UP001064933"/>
    </source>
</evidence>
<organism evidence="3 4">
    <name type="scientific">Roseateles amylovorans</name>
    <dbReference type="NCBI Taxonomy" id="2978473"/>
    <lineage>
        <taxon>Bacteria</taxon>
        <taxon>Pseudomonadati</taxon>
        <taxon>Pseudomonadota</taxon>
        <taxon>Betaproteobacteria</taxon>
        <taxon>Burkholderiales</taxon>
        <taxon>Sphaerotilaceae</taxon>
        <taxon>Roseateles</taxon>
    </lineage>
</organism>
<evidence type="ECO:0008006" key="5">
    <source>
        <dbReference type="Google" id="ProtNLM"/>
    </source>
</evidence>
<reference evidence="3" key="1">
    <citation type="submission" date="2022-10" db="EMBL/GenBank/DDBJ databases">
        <title>Characterization and whole genome sequencing of a new Roseateles species, isolated from fresh water.</title>
        <authorList>
            <person name="Guliayeva D.Y."/>
            <person name="Akhremchuk A.E."/>
            <person name="Sikolenko M.A."/>
            <person name="Valentovich L.N."/>
            <person name="Sidarenka A.V."/>
        </authorList>
    </citation>
    <scope>NUCLEOTIDE SEQUENCE</scope>
    <source>
        <strain evidence="3">BIM B-1768</strain>
    </source>
</reference>
<keyword evidence="2" id="KW-0732">Signal</keyword>
<dbReference type="RefSeq" id="WP_261757736.1">
    <property type="nucleotide sequence ID" value="NZ_CP104562.2"/>
</dbReference>
<protein>
    <recommendedName>
        <fullName evidence="5">SH3 domain-containing protein</fullName>
    </recommendedName>
</protein>
<keyword evidence="4" id="KW-1185">Reference proteome</keyword>
<gene>
    <name evidence="3" type="ORF">N4261_23935</name>
</gene>
<name>A0ABY6B369_9BURK</name>
<feature type="region of interest" description="Disordered" evidence="1">
    <location>
        <begin position="157"/>
        <end position="179"/>
    </location>
</feature>
<sequence>MRTLTTLSLRELPSLWLTTAVALGSAVLLMLCGPAQAATALVVQDAVALRAAAKDSAPVQAQLWRGEALEIRGERLDHFQVYDYRRERGGFVRKSQLLPLDGAAAEPAALLAALRLVRQQPGAESLGLGLAAAYVQAASVEQMNGGGGAEALEAMGQSAERLADRASRTQPRPDGGSTAAEAQLAAQLEVAARYGVRFRTLARDAGAMQLCYEGDAFRRLLGMPAASGEQKARAALALTRSDCVDPALTPPQREQFDQWRADVLDKVDLPPLPTHWRNRVLMRQASVWSSLAYQQARRAGASMGASRGTGAASNTVAGTGANSAMGTVSGSASGNGASDSGAVAARKALEQFARIVSVDLAEDDQAAFNEAAMRGNAMRWLAMGGVGLSDQTLGSLRLSLQPGQPGETCLTLTAVGGREALLRHCAWGLVMGASARINREGNAVAIASVPADGWRELWVLRKSAQGWRFSVLPPVAAQPGLGYAEFAGWLPGGQELLVAREARAEGRYRRSFEVVQLDGLETKRQAGDASMLGAFQRWQAADWKGATLSLR</sequence>
<feature type="chain" id="PRO_5046958569" description="SH3 domain-containing protein" evidence="2">
    <location>
        <begin position="38"/>
        <end position="551"/>
    </location>
</feature>
<evidence type="ECO:0000313" key="3">
    <source>
        <dbReference type="EMBL" id="UXH77973.1"/>
    </source>
</evidence>
<proteinExistence type="predicted"/>
<evidence type="ECO:0000256" key="2">
    <source>
        <dbReference type="SAM" id="SignalP"/>
    </source>
</evidence>